<sequence>MRALKFLYIVWMVFWGFACILGVAIGDYNDDVILALLRLYLLLCLFPLLPYFYYLIFGKTKSKNIFVAICCYLLLFVIVCCYLLLFIIMLIHDNVNIIYLILAIIIHTVTFSIIYWIKRA</sequence>
<proteinExistence type="predicted"/>
<accession>A0A1W6BVH5</accession>
<feature type="transmembrane region" description="Helical" evidence="1">
    <location>
        <begin position="97"/>
        <end position="117"/>
    </location>
</feature>
<evidence type="ECO:0000313" key="2">
    <source>
        <dbReference type="EMBL" id="ARJ56088.1"/>
    </source>
</evidence>
<reference evidence="2 3" key="1">
    <citation type="submission" date="2017-04" db="EMBL/GenBank/DDBJ databases">
        <title>Complete genome sequence of the Campylobacter cuniculorum type strain LMG24588.</title>
        <authorList>
            <person name="Miller W.G."/>
            <person name="Yee E."/>
            <person name="Revez J."/>
            <person name="Bono J.L."/>
            <person name="Rossi M."/>
        </authorList>
    </citation>
    <scope>NUCLEOTIDE SEQUENCE [LARGE SCALE GENOMIC DNA]</scope>
    <source>
        <strain evidence="2 3">LMG 24588</strain>
    </source>
</reference>
<dbReference type="EMBL" id="CP020867">
    <property type="protein sequence ID" value="ARJ56088.1"/>
    <property type="molecule type" value="Genomic_DNA"/>
</dbReference>
<dbReference type="KEGG" id="ccun:CCUN_0441"/>
<keyword evidence="1" id="KW-0472">Membrane</keyword>
<dbReference type="Proteomes" id="UP000192902">
    <property type="component" value="Chromosome"/>
</dbReference>
<feature type="transmembrane region" description="Helical" evidence="1">
    <location>
        <begin position="32"/>
        <end position="53"/>
    </location>
</feature>
<feature type="transmembrane region" description="Helical" evidence="1">
    <location>
        <begin position="65"/>
        <end position="91"/>
    </location>
</feature>
<dbReference type="PROSITE" id="PS51257">
    <property type="entry name" value="PROKAR_LIPOPROTEIN"/>
    <property type="match status" value="1"/>
</dbReference>
<keyword evidence="1" id="KW-0812">Transmembrane</keyword>
<evidence type="ECO:0000256" key="1">
    <source>
        <dbReference type="SAM" id="Phobius"/>
    </source>
</evidence>
<dbReference type="STRING" id="1121267.CCUN_0441"/>
<gene>
    <name evidence="2" type="ORF">CCUN_0441</name>
</gene>
<evidence type="ECO:0000313" key="3">
    <source>
        <dbReference type="Proteomes" id="UP000192902"/>
    </source>
</evidence>
<protein>
    <submittedName>
        <fullName evidence="2">Uncharacterized protein</fullName>
    </submittedName>
</protein>
<organism evidence="2 3">
    <name type="scientific">Campylobacter cuniculorum DSM 23162 = LMG 24588</name>
    <dbReference type="NCBI Taxonomy" id="1121267"/>
    <lineage>
        <taxon>Bacteria</taxon>
        <taxon>Pseudomonadati</taxon>
        <taxon>Campylobacterota</taxon>
        <taxon>Epsilonproteobacteria</taxon>
        <taxon>Campylobacterales</taxon>
        <taxon>Campylobacteraceae</taxon>
        <taxon>Campylobacter</taxon>
    </lineage>
</organism>
<keyword evidence="1" id="KW-1133">Transmembrane helix</keyword>
<feature type="transmembrane region" description="Helical" evidence="1">
    <location>
        <begin position="7"/>
        <end position="26"/>
    </location>
</feature>
<dbReference type="AlphaFoldDB" id="A0A1W6BVH5"/>
<name>A0A1W6BVH5_9BACT</name>